<sequence>MRISRSTMAGLQLDSNTRLSELIPARDYSNLNRQDCQLRVWLPDPAKRALEEVCEINETSMTVYLTEYFATYLFGSHELLRMRSGGVGLYEPKPVTRYNLESAGVPAEPNLGKNIFALKIWVPEKIKGGLRSLAERAGVTLGEFTRALICAHLFGHEYGEGKLMNNAMLNENVAQDWENALIDNEAF</sequence>
<accession>A0A106BUM6</accession>
<gene>
    <name evidence="1" type="ORF">ABW22_02595</name>
</gene>
<dbReference type="PATRIC" id="fig|36861.3.peg.3386"/>
<proteinExistence type="predicted"/>
<protein>
    <submittedName>
        <fullName evidence="1">Uncharacterized protein</fullName>
    </submittedName>
</protein>
<dbReference type="Proteomes" id="UP000064243">
    <property type="component" value="Unassembled WGS sequence"/>
</dbReference>
<name>A0A106BUM6_THIDE</name>
<reference evidence="1 2" key="1">
    <citation type="journal article" date="2015" name="Appl. Environ. Microbiol.">
        <title>Aerobic and Anaerobic Thiosulfate Oxidation by a Cold-Adapted, Subglacial Chemoautotroph.</title>
        <authorList>
            <person name="Harrold Z.R."/>
            <person name="Skidmore M.L."/>
            <person name="Hamilton T.L."/>
            <person name="Desch L."/>
            <person name="Amada K."/>
            <person name="van Gelder W."/>
            <person name="Glover K."/>
            <person name="Roden E.E."/>
            <person name="Boyd E.S."/>
        </authorList>
    </citation>
    <scope>NUCLEOTIDE SEQUENCE [LARGE SCALE GENOMIC DNA]</scope>
    <source>
        <strain evidence="1 2">RG</strain>
    </source>
</reference>
<evidence type="ECO:0000313" key="1">
    <source>
        <dbReference type="EMBL" id="KVW98918.1"/>
    </source>
</evidence>
<evidence type="ECO:0000313" key="2">
    <source>
        <dbReference type="Proteomes" id="UP000064243"/>
    </source>
</evidence>
<dbReference type="EMBL" id="LDUG01000008">
    <property type="protein sequence ID" value="KVW98918.1"/>
    <property type="molecule type" value="Genomic_DNA"/>
</dbReference>
<dbReference type="AlphaFoldDB" id="A0A106BUM6"/>
<keyword evidence="2" id="KW-1185">Reference proteome</keyword>
<organism evidence="1 2">
    <name type="scientific">Thiobacillus denitrificans</name>
    <dbReference type="NCBI Taxonomy" id="36861"/>
    <lineage>
        <taxon>Bacteria</taxon>
        <taxon>Pseudomonadati</taxon>
        <taxon>Pseudomonadota</taxon>
        <taxon>Betaproteobacteria</taxon>
        <taxon>Nitrosomonadales</taxon>
        <taxon>Thiobacillaceae</taxon>
        <taxon>Thiobacillus</taxon>
    </lineage>
</organism>
<comment type="caution">
    <text evidence="1">The sequence shown here is derived from an EMBL/GenBank/DDBJ whole genome shotgun (WGS) entry which is preliminary data.</text>
</comment>